<gene>
    <name evidence="1" type="ORF">EOD41_18355</name>
</gene>
<dbReference type="AlphaFoldDB" id="A0A437MK68"/>
<accession>A0A437MK68</accession>
<protein>
    <submittedName>
        <fullName evidence="1">DUF4249 domain-containing protein</fullName>
    </submittedName>
</protein>
<organism evidence="1 2">
    <name type="scientific">Mucilaginibacter limnophilus</name>
    <dbReference type="NCBI Taxonomy" id="1932778"/>
    <lineage>
        <taxon>Bacteria</taxon>
        <taxon>Pseudomonadati</taxon>
        <taxon>Bacteroidota</taxon>
        <taxon>Sphingobacteriia</taxon>
        <taxon>Sphingobacteriales</taxon>
        <taxon>Sphingobacteriaceae</taxon>
        <taxon>Mucilaginibacter</taxon>
    </lineage>
</organism>
<name>A0A437MK68_9SPHI</name>
<dbReference type="EMBL" id="SACK01000010">
    <property type="protein sequence ID" value="RVT98050.1"/>
    <property type="molecule type" value="Genomic_DNA"/>
</dbReference>
<evidence type="ECO:0000313" key="2">
    <source>
        <dbReference type="Proteomes" id="UP000282759"/>
    </source>
</evidence>
<comment type="caution">
    <text evidence="1">The sequence shown here is derived from an EMBL/GenBank/DDBJ whole genome shotgun (WGS) entry which is preliminary data.</text>
</comment>
<dbReference type="Pfam" id="PF14054">
    <property type="entry name" value="DUF4249"/>
    <property type="match status" value="1"/>
</dbReference>
<proteinExistence type="predicted"/>
<reference evidence="1 2" key="1">
    <citation type="submission" date="2019-01" db="EMBL/GenBank/DDBJ databases">
        <authorList>
            <person name="Chen W.-M."/>
        </authorList>
    </citation>
    <scope>NUCLEOTIDE SEQUENCE [LARGE SCALE GENOMIC DNA]</scope>
    <source>
        <strain evidence="1 2">YBJ-36</strain>
    </source>
</reference>
<keyword evidence="2" id="KW-1185">Reference proteome</keyword>
<dbReference type="OrthoDB" id="637707at2"/>
<dbReference type="PROSITE" id="PS51257">
    <property type="entry name" value="PROKAR_LIPOPROTEIN"/>
    <property type="match status" value="1"/>
</dbReference>
<dbReference type="RefSeq" id="WP_127707679.1">
    <property type="nucleotide sequence ID" value="NZ_SACK01000010.1"/>
</dbReference>
<dbReference type="Proteomes" id="UP000282759">
    <property type="component" value="Unassembled WGS sequence"/>
</dbReference>
<evidence type="ECO:0000313" key="1">
    <source>
        <dbReference type="EMBL" id="RVT98050.1"/>
    </source>
</evidence>
<dbReference type="InterPro" id="IPR025345">
    <property type="entry name" value="DUF4249"/>
</dbReference>
<sequence length="269" mass="30098">MLKRITYLSLAAAGSFFFSSCEKVIDVDIKESPSQLVIEGNIRDGDTDGMIKVTRSVSYTDPNSYPAVTDAEIIVTDKAGFTWHPQQRDVPGEYYFRIEGHPGETYTMNVKVDGKEYIAKSTMPQPVQLDSIGITLLTFGNEERKVVAAYFKDPKGVQNQYRYQLYVNGKLTKRVYANDDRLTDGNDIKEQLFYQDDEDNEEINEGDVVQVQMQCIDRPVFKYWLTLADQSQNGPGGGVTPGNPPSNISGGALGYFSAHTLRMESLTVK</sequence>